<dbReference type="EMBL" id="QVTE01000026">
    <property type="protein sequence ID" value="RFU69352.1"/>
    <property type="molecule type" value="Genomic_DNA"/>
</dbReference>
<dbReference type="Pfam" id="PF00291">
    <property type="entry name" value="PALP"/>
    <property type="match status" value="1"/>
</dbReference>
<dbReference type="CDD" id="cd06447">
    <property type="entry name" value="D-Ser-dehyd"/>
    <property type="match status" value="1"/>
</dbReference>
<dbReference type="InterPro" id="IPR036052">
    <property type="entry name" value="TrpB-like_PALP_sf"/>
</dbReference>
<evidence type="ECO:0000259" key="7">
    <source>
        <dbReference type="Pfam" id="PF00291"/>
    </source>
</evidence>
<dbReference type="HAMAP" id="MF_01030">
    <property type="entry name" value="D_Ser_dehydrat"/>
    <property type="match status" value="1"/>
</dbReference>
<dbReference type="InterPro" id="IPR011780">
    <property type="entry name" value="D_Ser_am_lyase"/>
</dbReference>
<evidence type="ECO:0000256" key="6">
    <source>
        <dbReference type="HAMAP-Rule" id="MF_01030"/>
    </source>
</evidence>
<keyword evidence="3 6" id="KW-0456">Lyase</keyword>
<evidence type="ECO:0000313" key="8">
    <source>
        <dbReference type="EMBL" id="RFU69352.1"/>
    </source>
</evidence>
<dbReference type="FunFam" id="3.40.50.1100:FF:000018">
    <property type="entry name" value="D-serine dehydratase"/>
    <property type="match status" value="1"/>
</dbReference>
<name>A0A372LNS3_9BACI</name>
<comment type="cofactor">
    <cofactor evidence="1 6">
        <name>pyridoxal 5'-phosphate</name>
        <dbReference type="ChEBI" id="CHEBI:597326"/>
    </cofactor>
</comment>
<evidence type="ECO:0000256" key="5">
    <source>
        <dbReference type="ARBA" id="ARBA00061269"/>
    </source>
</evidence>
<reference evidence="8 9" key="1">
    <citation type="submission" date="2018-08" db="EMBL/GenBank/DDBJ databases">
        <title>Bacillus chawlae sp. nov., Bacillus glennii sp. nov., and Bacillus saganii sp. nov. Isolated from the Vehicle Assembly Building at Kennedy Space Center where the Viking Spacecraft were Assembled.</title>
        <authorList>
            <person name="Seuylemezian A."/>
            <person name="Vaishampayan P."/>
        </authorList>
    </citation>
    <scope>NUCLEOTIDE SEQUENCE [LARGE SCALE GENOMIC DNA]</scope>
    <source>
        <strain evidence="8 9">V47-23a</strain>
    </source>
</reference>
<proteinExistence type="inferred from homology"/>
<dbReference type="SUPFAM" id="SSF53686">
    <property type="entry name" value="Tryptophan synthase beta subunit-like PLP-dependent enzymes"/>
    <property type="match status" value="1"/>
</dbReference>
<accession>A0A372LNS3</accession>
<dbReference type="NCBIfam" id="NF002823">
    <property type="entry name" value="PRK02991.1"/>
    <property type="match status" value="1"/>
</dbReference>
<evidence type="ECO:0000256" key="3">
    <source>
        <dbReference type="ARBA" id="ARBA00023239"/>
    </source>
</evidence>
<comment type="catalytic activity">
    <reaction evidence="4 6">
        <text>D-serine = pyruvate + NH4(+)</text>
        <dbReference type="Rhea" id="RHEA:13977"/>
        <dbReference type="ChEBI" id="CHEBI:15361"/>
        <dbReference type="ChEBI" id="CHEBI:28938"/>
        <dbReference type="ChEBI" id="CHEBI:35247"/>
        <dbReference type="EC" id="4.3.1.18"/>
    </reaction>
</comment>
<dbReference type="PANTHER" id="PTHR48078">
    <property type="entry name" value="THREONINE DEHYDRATASE, MITOCHONDRIAL-RELATED"/>
    <property type="match status" value="1"/>
</dbReference>
<dbReference type="Proteomes" id="UP000264541">
    <property type="component" value="Unassembled WGS sequence"/>
</dbReference>
<dbReference type="EC" id="4.3.1.18" evidence="6"/>
<dbReference type="GO" id="GO:0036088">
    <property type="term" value="P:D-serine catabolic process"/>
    <property type="evidence" value="ECO:0007669"/>
    <property type="project" value="TreeGrafter"/>
</dbReference>
<feature type="domain" description="Tryptophan synthase beta chain-like PALP" evidence="7">
    <location>
        <begin position="76"/>
        <end position="396"/>
    </location>
</feature>
<keyword evidence="2 6" id="KW-0663">Pyridoxal phosphate</keyword>
<protein>
    <recommendedName>
        <fullName evidence="6">Probable D-serine dehydratase</fullName>
        <ecNumber evidence="6">4.3.1.18</ecNumber>
    </recommendedName>
    <alternativeName>
        <fullName evidence="6">D-serine deaminase</fullName>
        <shortName evidence="6">DSD</shortName>
    </alternativeName>
</protein>
<evidence type="ECO:0000256" key="2">
    <source>
        <dbReference type="ARBA" id="ARBA00022898"/>
    </source>
</evidence>
<keyword evidence="9" id="KW-1185">Reference proteome</keyword>
<dbReference type="PANTHER" id="PTHR48078:SF9">
    <property type="entry name" value="D-SERINE DEHYDRATASE"/>
    <property type="match status" value="1"/>
</dbReference>
<dbReference type="AlphaFoldDB" id="A0A372LNS3"/>
<dbReference type="GO" id="GO:0008721">
    <property type="term" value="F:D-serine ammonia-lyase activity"/>
    <property type="evidence" value="ECO:0007669"/>
    <property type="project" value="UniProtKB-EC"/>
</dbReference>
<dbReference type="PROSITE" id="PS00165">
    <property type="entry name" value="DEHYDRATASE_SER_THR"/>
    <property type="match status" value="1"/>
</dbReference>
<dbReference type="InterPro" id="IPR000634">
    <property type="entry name" value="Ser/Thr_deHydtase_PyrdxlP-BS"/>
</dbReference>
<evidence type="ECO:0000256" key="4">
    <source>
        <dbReference type="ARBA" id="ARBA00050422"/>
    </source>
</evidence>
<evidence type="ECO:0000313" key="9">
    <source>
        <dbReference type="Proteomes" id="UP000264541"/>
    </source>
</evidence>
<evidence type="ECO:0000256" key="1">
    <source>
        <dbReference type="ARBA" id="ARBA00001933"/>
    </source>
</evidence>
<dbReference type="GO" id="GO:0016836">
    <property type="term" value="F:hydro-lyase activity"/>
    <property type="evidence" value="ECO:0007669"/>
    <property type="project" value="UniProtKB-UniRule"/>
</dbReference>
<dbReference type="Gene3D" id="3.40.50.1100">
    <property type="match status" value="2"/>
</dbReference>
<organism evidence="8 9">
    <name type="scientific">Peribacillus saganii</name>
    <dbReference type="NCBI Taxonomy" id="2303992"/>
    <lineage>
        <taxon>Bacteria</taxon>
        <taxon>Bacillati</taxon>
        <taxon>Bacillota</taxon>
        <taxon>Bacilli</taxon>
        <taxon>Bacillales</taxon>
        <taxon>Bacillaceae</taxon>
        <taxon>Peribacillus</taxon>
    </lineage>
</organism>
<comment type="caution">
    <text evidence="8">The sequence shown here is derived from an EMBL/GenBank/DDBJ whole genome shotgun (WGS) entry which is preliminary data.</text>
</comment>
<dbReference type="InterPro" id="IPR001926">
    <property type="entry name" value="TrpB-like_PALP"/>
</dbReference>
<feature type="modified residue" description="N6-(pyridoxal phosphate)lysine" evidence="6">
    <location>
        <position position="120"/>
    </location>
</feature>
<dbReference type="NCBIfam" id="TIGR02035">
    <property type="entry name" value="D_Ser_am_lyase"/>
    <property type="match status" value="1"/>
</dbReference>
<dbReference type="OrthoDB" id="9780546at2"/>
<dbReference type="GO" id="GO:0030170">
    <property type="term" value="F:pyridoxal phosphate binding"/>
    <property type="evidence" value="ECO:0007669"/>
    <property type="project" value="InterPro"/>
</dbReference>
<sequence>MATKLIQEKTIEQWKSDYPVLQEVADINEVFWANPHYGEKANPILLKAENITEAAERLVRFAPYIAEVFPETAETNGIIESPLIKIPSMQRHLEKKYEVEIKGSLLLKCDSHLPISGSIKARGGIYEVLKHAEELAIQAGMLAYTDDYTILDSDTFKSFFSQYSIAVGSTGNLGLSIGIMSAQLGFKATVHMSADAKTWKKELLREKGVTVIEYESDYSKAVEEGRKQAGEYPNCHFIDDENSKDLFLGYAVAGSRLKQQLDEMGIIVDAEHPLFVYLPCGVGGGPGGITFGLKKEFGENVHCFFAEPTHSPCFLIGQATGLQDQISVQDLGLDNRTDADGLAVGRASGFVGKTIGHMLSGCYTIEDERLYSLLRDAADNGNIFLEPSAVAGFYGPVQLFRQPAGQDYLQKNKLQHVAENGYHIVWATGGSMVPKDIMEAYYQKG</sequence>
<dbReference type="GO" id="GO:0009097">
    <property type="term" value="P:isoleucine biosynthetic process"/>
    <property type="evidence" value="ECO:0007669"/>
    <property type="project" value="TreeGrafter"/>
</dbReference>
<comment type="similarity">
    <text evidence="5 6">Belongs to the serine/threonine dehydratase family. DsdA subfamily.</text>
</comment>
<dbReference type="RefSeq" id="WP_117326560.1">
    <property type="nucleotide sequence ID" value="NZ_QVTE01000026.1"/>
</dbReference>
<gene>
    <name evidence="6" type="primary">dsdA</name>
    <name evidence="8" type="ORF">D0469_09765</name>
</gene>
<dbReference type="InterPro" id="IPR050147">
    <property type="entry name" value="Ser/Thr_Dehydratase"/>
</dbReference>